<keyword evidence="7 11" id="KW-1133">Transmembrane helix</keyword>
<keyword evidence="9 11" id="KW-0472">Membrane</keyword>
<feature type="domain" description="ABC transmembrane type-1" evidence="13">
    <location>
        <begin position="825"/>
        <end position="1099"/>
    </location>
</feature>
<dbReference type="InterPro" id="IPR017871">
    <property type="entry name" value="ABC_transporter-like_CS"/>
</dbReference>
<dbReference type="FunFam" id="3.40.50.300:FF:000997">
    <property type="entry name" value="Multidrug resistance-associated protein 1"/>
    <property type="match status" value="1"/>
</dbReference>
<dbReference type="SMART" id="SM00382">
    <property type="entry name" value="AAA"/>
    <property type="match status" value="2"/>
</dbReference>
<evidence type="ECO:0000259" key="12">
    <source>
        <dbReference type="PROSITE" id="PS50893"/>
    </source>
</evidence>
<dbReference type="PROSITE" id="PS50893">
    <property type="entry name" value="ABC_TRANSPORTER_2"/>
    <property type="match status" value="2"/>
</dbReference>
<dbReference type="Proteomes" id="UP001215598">
    <property type="component" value="Unassembled WGS sequence"/>
</dbReference>
<accession>A0AAD7IMV3</accession>
<evidence type="ECO:0000313" key="14">
    <source>
        <dbReference type="EMBL" id="KAJ7746387.1"/>
    </source>
</evidence>
<evidence type="ECO:0000259" key="13">
    <source>
        <dbReference type="PROSITE" id="PS50929"/>
    </source>
</evidence>
<feature type="region of interest" description="Disordered" evidence="10">
    <location>
        <begin position="762"/>
        <end position="783"/>
    </location>
</feature>
<reference evidence="14" key="1">
    <citation type="submission" date="2023-03" db="EMBL/GenBank/DDBJ databases">
        <title>Massive genome expansion in bonnet fungi (Mycena s.s.) driven by repeated elements and novel gene families across ecological guilds.</title>
        <authorList>
            <consortium name="Lawrence Berkeley National Laboratory"/>
            <person name="Harder C.B."/>
            <person name="Miyauchi S."/>
            <person name="Viragh M."/>
            <person name="Kuo A."/>
            <person name="Thoen E."/>
            <person name="Andreopoulos B."/>
            <person name="Lu D."/>
            <person name="Skrede I."/>
            <person name="Drula E."/>
            <person name="Henrissat B."/>
            <person name="Morin E."/>
            <person name="Kohler A."/>
            <person name="Barry K."/>
            <person name="LaButti K."/>
            <person name="Morin E."/>
            <person name="Salamov A."/>
            <person name="Lipzen A."/>
            <person name="Mereny Z."/>
            <person name="Hegedus B."/>
            <person name="Baldrian P."/>
            <person name="Stursova M."/>
            <person name="Weitz H."/>
            <person name="Taylor A."/>
            <person name="Grigoriev I.V."/>
            <person name="Nagy L.G."/>
            <person name="Martin F."/>
            <person name="Kauserud H."/>
        </authorList>
    </citation>
    <scope>NUCLEOTIDE SEQUENCE</scope>
    <source>
        <strain evidence="14">CBHHK182m</strain>
    </source>
</reference>
<dbReference type="GO" id="GO:0140359">
    <property type="term" value="F:ABC-type transporter activity"/>
    <property type="evidence" value="ECO:0007669"/>
    <property type="project" value="InterPro"/>
</dbReference>
<keyword evidence="3" id="KW-0813">Transport</keyword>
<evidence type="ECO:0000313" key="15">
    <source>
        <dbReference type="Proteomes" id="UP001215598"/>
    </source>
</evidence>
<dbReference type="CDD" id="cd18597">
    <property type="entry name" value="ABC_6TM_YOR1_D1_like"/>
    <property type="match status" value="1"/>
</dbReference>
<gene>
    <name evidence="14" type="ORF">B0H16DRAFT_1557297</name>
</gene>
<dbReference type="InterPro" id="IPR003593">
    <property type="entry name" value="AAA+_ATPase"/>
</dbReference>
<evidence type="ECO:0000256" key="5">
    <source>
        <dbReference type="ARBA" id="ARBA00022741"/>
    </source>
</evidence>
<feature type="transmembrane region" description="Helical" evidence="11">
    <location>
        <begin position="856"/>
        <end position="886"/>
    </location>
</feature>
<comment type="subcellular location">
    <subcellularLocation>
        <location evidence="1">Membrane</location>
        <topology evidence="1">Multi-pass membrane protein</topology>
    </subcellularLocation>
</comment>
<evidence type="ECO:0000256" key="8">
    <source>
        <dbReference type="ARBA" id="ARBA00023026"/>
    </source>
</evidence>
<feature type="domain" description="ABC transporter" evidence="12">
    <location>
        <begin position="1137"/>
        <end position="1386"/>
    </location>
</feature>
<feature type="compositionally biased region" description="Polar residues" evidence="10">
    <location>
        <begin position="11"/>
        <end position="20"/>
    </location>
</feature>
<dbReference type="Gene3D" id="3.40.50.300">
    <property type="entry name" value="P-loop containing nucleotide triphosphate hydrolases"/>
    <property type="match status" value="2"/>
</dbReference>
<dbReference type="SUPFAM" id="SSF90123">
    <property type="entry name" value="ABC transporter transmembrane region"/>
    <property type="match status" value="2"/>
</dbReference>
<dbReference type="FunFam" id="3.40.50.300:FF:000565">
    <property type="entry name" value="ABC bile acid transporter"/>
    <property type="match status" value="1"/>
</dbReference>
<dbReference type="GO" id="GO:0005524">
    <property type="term" value="F:ATP binding"/>
    <property type="evidence" value="ECO:0007669"/>
    <property type="project" value="UniProtKB-KW"/>
</dbReference>
<feature type="domain" description="ABC transporter" evidence="12">
    <location>
        <begin position="538"/>
        <end position="758"/>
    </location>
</feature>
<dbReference type="PANTHER" id="PTHR24223:SF456">
    <property type="entry name" value="MULTIDRUG RESISTANCE-ASSOCIATED PROTEIN LETHAL(2)03659"/>
    <property type="match status" value="1"/>
</dbReference>
<evidence type="ECO:0000256" key="6">
    <source>
        <dbReference type="ARBA" id="ARBA00022840"/>
    </source>
</evidence>
<dbReference type="FunFam" id="1.20.1560.10:FF:000061">
    <property type="entry name" value="ATP-binding cassette transporter YOR1"/>
    <property type="match status" value="1"/>
</dbReference>
<keyword evidence="6" id="KW-0067">ATP-binding</keyword>
<comment type="caution">
    <text evidence="14">The sequence shown here is derived from an EMBL/GenBank/DDBJ whole genome shotgun (WGS) entry which is preliminary data.</text>
</comment>
<protein>
    <submittedName>
        <fullName evidence="14">ABC transporter</fullName>
    </submittedName>
</protein>
<dbReference type="InterPro" id="IPR011527">
    <property type="entry name" value="ABC1_TM_dom"/>
</dbReference>
<dbReference type="PANTHER" id="PTHR24223">
    <property type="entry name" value="ATP-BINDING CASSETTE SUB-FAMILY C"/>
    <property type="match status" value="1"/>
</dbReference>
<comment type="similarity">
    <text evidence="2">Belongs to the ABC transporter superfamily. ABCC family. Conjugate transporter (TC 3.A.1.208) subfamily.</text>
</comment>
<dbReference type="EMBL" id="JARKIB010000080">
    <property type="protein sequence ID" value="KAJ7746387.1"/>
    <property type="molecule type" value="Genomic_DNA"/>
</dbReference>
<evidence type="ECO:0000256" key="2">
    <source>
        <dbReference type="ARBA" id="ARBA00009726"/>
    </source>
</evidence>
<dbReference type="FunFam" id="1.20.1560.10:FF:000010">
    <property type="entry name" value="Multidrug resistance-associated ABC transporter"/>
    <property type="match status" value="1"/>
</dbReference>
<dbReference type="GO" id="GO:0016887">
    <property type="term" value="F:ATP hydrolysis activity"/>
    <property type="evidence" value="ECO:0007669"/>
    <property type="project" value="InterPro"/>
</dbReference>
<keyword evidence="15" id="KW-1185">Reference proteome</keyword>
<dbReference type="PROSITE" id="PS00211">
    <property type="entry name" value="ABC_TRANSPORTER_1"/>
    <property type="match status" value="2"/>
</dbReference>
<feature type="transmembrane region" description="Helical" evidence="11">
    <location>
        <begin position="944"/>
        <end position="972"/>
    </location>
</feature>
<dbReference type="GO" id="GO:0016020">
    <property type="term" value="C:membrane"/>
    <property type="evidence" value="ECO:0007669"/>
    <property type="project" value="UniProtKB-SubCell"/>
</dbReference>
<evidence type="ECO:0000256" key="11">
    <source>
        <dbReference type="SAM" id="Phobius"/>
    </source>
</evidence>
<dbReference type="InterPro" id="IPR027417">
    <property type="entry name" value="P-loop_NTPase"/>
</dbReference>
<evidence type="ECO:0000256" key="1">
    <source>
        <dbReference type="ARBA" id="ARBA00004141"/>
    </source>
</evidence>
<feature type="domain" description="ABC transmembrane type-1" evidence="13">
    <location>
        <begin position="181"/>
        <end position="470"/>
    </location>
</feature>
<sequence length="1407" mass="156017">MAKSEVVESPSRASTSTDVTSDSEKPKVPALITYQRSWYTRVPFTSTKPPKPPGGTLDDAAFSPEISARWWNLIYFGWITPLLALGYARPLEATDLYKLGDERASAYIAEKITASFDKRHNDATEYNIRLAKGEIKPGWRVVWWTLRGKRAEREKKWREVDGKRKASLIWAMNDSIKWWFWIGGLLKVIGDTAQITSPLVVKAIIQFATTSYVAHRSGETPPGIGKGVGLAVALFGMQLIGSLGQHHFFYRAMSTGVLIRGGLITAIYARSLRLTSRARSTLTNGKLINHISSDVSRIDFCAGFFHMSWTAPIQMIICLVLLILNLGPSAVAGFAFFILATPFQTMVMKRLFRYRQKSMAWTDKRAKILQEILGGMKIIKLFNWETPFLARISGYRQKEMAYIRSLLLLRSGNNAVAMSMPALASVVAFVTYSATGHALEPSVIFASLTLFNLLRLPLMFLPVSLSSIADALNASHRLYDVFVAETFQDTQVRDDKLDVAIEVHDATFTWDGPPPEDVGKKKKGKKASPSEAAATAALALEQAKVDEGKVFKMSNLTFSIPRGQLVAIIGAVGSGKSSLLQGMIGEMRRTTGYTKFGGSVGYCPQTAWIQNATIRDNICFGLPFDEERYWKAVNDSCLQPDLEMLPNGDLTEVGEKGISLSGGQRQRINICRSIYSDTDIQIFDDPLSALDAHVGKAVFHNVLQNTLQGKTRVLVTHALHFLPHVDYIYTIADGKIAEMGTYAELIQNDGEFSKFFAEFGSKEQSQDSAEEEDEAEVIPEADARKKASAGAGIMQTEERNIGAISLDVYKAYISAGNGKYIVPMLILALVLLQGSNVMSSYWLVYWQERKWPRPEGFYMGIYAFLGVSQAITFFFMGSTFALLTYFASQNLHKRALTRVMHAPMSFFETTPLGRVLHRFTKDCDTIDSTLGEAVRMFAATLANIIGAIILIAIILPWFLIAVAGILTMYFYFAAFYRSSAREIKRLDAILRSALYTHFSESLSGLATIRAYGVADRFRVDNGRLVDTENRAYWLTVTNQRWLGVRLDILGSLLTFCVSMLAVGTRFTVSPSQTGVVLAYILSVQQAFGWMVRQSAEVENDMNSVERVLHYATDVEQEAPNEIPETKPPAPWPSKGQIELRDIVLKYRPGLPAVIRGISMKVQPGEKIGIVGRTGAGKSSIMTALFRLVELTEGTIMIDGIDISKVGLGDLKAGLAIIPQEPLLFSGTMRSNLDPFNLADDATLWDALRRAYLVETAKHEAADDDAPTGSNTPVNQFTLDTVIEDEGQNLSVGQRSLVSLARALVKDAKVLVLDEATASVDYETDRKIQDTITHEFADRTVLCIAHRLSTIINYDRICVLDAGKIAEFDTPARLFQIQDGIFRAMCDHSSISLDDIKMAAKKRVEMRD</sequence>
<dbReference type="SUPFAM" id="SSF52540">
    <property type="entry name" value="P-loop containing nucleoside triphosphate hydrolases"/>
    <property type="match status" value="2"/>
</dbReference>
<feature type="transmembrane region" description="Helical" evidence="11">
    <location>
        <begin position="1042"/>
        <end position="1062"/>
    </location>
</feature>
<dbReference type="Pfam" id="PF00664">
    <property type="entry name" value="ABC_membrane"/>
    <property type="match status" value="2"/>
</dbReference>
<dbReference type="Pfam" id="PF00005">
    <property type="entry name" value="ABC_tran"/>
    <property type="match status" value="2"/>
</dbReference>
<dbReference type="InterPro" id="IPR036640">
    <property type="entry name" value="ABC1_TM_sf"/>
</dbReference>
<keyword evidence="8" id="KW-0843">Virulence</keyword>
<evidence type="ECO:0000256" key="7">
    <source>
        <dbReference type="ARBA" id="ARBA00022989"/>
    </source>
</evidence>
<feature type="compositionally biased region" description="Acidic residues" evidence="10">
    <location>
        <begin position="768"/>
        <end position="779"/>
    </location>
</feature>
<proteinExistence type="inferred from homology"/>
<name>A0AAD7IMV3_9AGAR</name>
<dbReference type="CDD" id="cd03244">
    <property type="entry name" value="ABCC_MRP_domain2"/>
    <property type="match status" value="1"/>
</dbReference>
<dbReference type="CDD" id="cd03250">
    <property type="entry name" value="ABCC_MRP_domain1"/>
    <property type="match status" value="1"/>
</dbReference>
<organism evidence="14 15">
    <name type="scientific">Mycena metata</name>
    <dbReference type="NCBI Taxonomy" id="1033252"/>
    <lineage>
        <taxon>Eukaryota</taxon>
        <taxon>Fungi</taxon>
        <taxon>Dikarya</taxon>
        <taxon>Basidiomycota</taxon>
        <taxon>Agaricomycotina</taxon>
        <taxon>Agaricomycetes</taxon>
        <taxon>Agaricomycetidae</taxon>
        <taxon>Agaricales</taxon>
        <taxon>Marasmiineae</taxon>
        <taxon>Mycenaceae</taxon>
        <taxon>Mycena</taxon>
    </lineage>
</organism>
<dbReference type="InterPro" id="IPR050173">
    <property type="entry name" value="ABC_transporter_C-like"/>
</dbReference>
<feature type="transmembrane region" description="Helical" evidence="11">
    <location>
        <begin position="249"/>
        <end position="269"/>
    </location>
</feature>
<evidence type="ECO:0000256" key="4">
    <source>
        <dbReference type="ARBA" id="ARBA00022692"/>
    </source>
</evidence>
<keyword evidence="5" id="KW-0547">Nucleotide-binding</keyword>
<evidence type="ECO:0000256" key="9">
    <source>
        <dbReference type="ARBA" id="ARBA00023136"/>
    </source>
</evidence>
<dbReference type="InterPro" id="IPR003439">
    <property type="entry name" value="ABC_transporter-like_ATP-bd"/>
</dbReference>
<evidence type="ECO:0000256" key="3">
    <source>
        <dbReference type="ARBA" id="ARBA00022448"/>
    </source>
</evidence>
<dbReference type="CDD" id="cd18606">
    <property type="entry name" value="ABC_6TM_YOR1_D2_like"/>
    <property type="match status" value="1"/>
</dbReference>
<dbReference type="Gene3D" id="1.20.1560.10">
    <property type="entry name" value="ABC transporter type 1, transmembrane domain"/>
    <property type="match status" value="2"/>
</dbReference>
<keyword evidence="4 11" id="KW-0812">Transmembrane</keyword>
<evidence type="ECO:0000256" key="10">
    <source>
        <dbReference type="SAM" id="MobiDB-lite"/>
    </source>
</evidence>
<feature type="transmembrane region" description="Helical" evidence="11">
    <location>
        <begin position="820"/>
        <end position="844"/>
    </location>
</feature>
<dbReference type="PROSITE" id="PS50929">
    <property type="entry name" value="ABC_TM1F"/>
    <property type="match status" value="2"/>
</dbReference>
<feature type="region of interest" description="Disordered" evidence="10">
    <location>
        <begin position="1"/>
        <end position="27"/>
    </location>
</feature>